<evidence type="ECO:0000313" key="12">
    <source>
        <dbReference type="Proteomes" id="UP000051012"/>
    </source>
</evidence>
<keyword evidence="4" id="KW-0963">Cytoplasm</keyword>
<keyword evidence="5" id="KW-0489">Methyltransferase</keyword>
<dbReference type="PIRSF" id="PIRSF006004">
    <property type="entry name" value="CHP00048"/>
    <property type="match status" value="1"/>
</dbReference>
<dbReference type="InterPro" id="IPR004383">
    <property type="entry name" value="rRNA_lsu_MTrfase_RlmN/Cfr"/>
</dbReference>
<dbReference type="AlphaFoldDB" id="A0A0S7YBS1"/>
<accession>A0A0S7YBS1</accession>
<dbReference type="GO" id="GO:0008173">
    <property type="term" value="F:RNA methyltransferase activity"/>
    <property type="evidence" value="ECO:0007669"/>
    <property type="project" value="InterPro"/>
</dbReference>
<dbReference type="InterPro" id="IPR007197">
    <property type="entry name" value="rSAM"/>
</dbReference>
<keyword evidence="6" id="KW-0808">Transferase</keyword>
<dbReference type="InterPro" id="IPR040072">
    <property type="entry name" value="Methyltransferase_A"/>
</dbReference>
<evidence type="ECO:0000256" key="8">
    <source>
        <dbReference type="ARBA" id="ARBA00022723"/>
    </source>
</evidence>
<protein>
    <submittedName>
        <fullName evidence="11">Radical SAM protein</fullName>
    </submittedName>
</protein>
<evidence type="ECO:0000256" key="3">
    <source>
        <dbReference type="ARBA" id="ARBA00022485"/>
    </source>
</evidence>
<dbReference type="PANTHER" id="PTHR30544">
    <property type="entry name" value="23S RRNA METHYLTRANSFERASE"/>
    <property type="match status" value="1"/>
</dbReference>
<dbReference type="GO" id="GO:0005737">
    <property type="term" value="C:cytoplasm"/>
    <property type="evidence" value="ECO:0007669"/>
    <property type="project" value="UniProtKB-SubCell"/>
</dbReference>
<dbReference type="SUPFAM" id="SSF102114">
    <property type="entry name" value="Radical SAM enzymes"/>
    <property type="match status" value="1"/>
</dbReference>
<dbReference type="GO" id="GO:0051539">
    <property type="term" value="F:4 iron, 4 sulfur cluster binding"/>
    <property type="evidence" value="ECO:0007669"/>
    <property type="project" value="UniProtKB-KW"/>
</dbReference>
<dbReference type="InterPro" id="IPR058240">
    <property type="entry name" value="rSAM_sf"/>
</dbReference>
<evidence type="ECO:0000313" key="11">
    <source>
        <dbReference type="EMBL" id="KPJ72257.1"/>
    </source>
</evidence>
<organism evidence="11 12">
    <name type="scientific">candidate division TA06 bacterium DG_78</name>
    <dbReference type="NCBI Taxonomy" id="1703772"/>
    <lineage>
        <taxon>Bacteria</taxon>
        <taxon>Bacteria division TA06</taxon>
    </lineage>
</organism>
<dbReference type="GO" id="GO:0070475">
    <property type="term" value="P:rRNA base methylation"/>
    <property type="evidence" value="ECO:0007669"/>
    <property type="project" value="TreeGrafter"/>
</dbReference>
<gene>
    <name evidence="11" type="ORF">AMJ52_06915</name>
</gene>
<evidence type="ECO:0000256" key="9">
    <source>
        <dbReference type="ARBA" id="ARBA00023004"/>
    </source>
</evidence>
<keyword evidence="8" id="KW-0479">Metal-binding</keyword>
<dbReference type="InterPro" id="IPR013785">
    <property type="entry name" value="Aldolase_TIM"/>
</dbReference>
<dbReference type="Proteomes" id="UP000051012">
    <property type="component" value="Unassembled WGS sequence"/>
</dbReference>
<evidence type="ECO:0000256" key="6">
    <source>
        <dbReference type="ARBA" id="ARBA00022679"/>
    </source>
</evidence>
<proteinExistence type="predicted"/>
<keyword evidence="10" id="KW-0411">Iron-sulfur</keyword>
<evidence type="ECO:0000256" key="4">
    <source>
        <dbReference type="ARBA" id="ARBA00022490"/>
    </source>
</evidence>
<evidence type="ECO:0000256" key="10">
    <source>
        <dbReference type="ARBA" id="ARBA00023014"/>
    </source>
</evidence>
<keyword evidence="3" id="KW-0004">4Fe-4S</keyword>
<keyword evidence="9" id="KW-0408">Iron</keyword>
<evidence type="ECO:0000256" key="1">
    <source>
        <dbReference type="ARBA" id="ARBA00001966"/>
    </source>
</evidence>
<comment type="subcellular location">
    <subcellularLocation>
        <location evidence="2">Cytoplasm</location>
    </subcellularLocation>
</comment>
<reference evidence="11 12" key="1">
    <citation type="journal article" date="2015" name="Microbiome">
        <title>Genomic resolution of linkages in carbon, nitrogen, and sulfur cycling among widespread estuary sediment bacteria.</title>
        <authorList>
            <person name="Baker B.J."/>
            <person name="Lazar C.S."/>
            <person name="Teske A.P."/>
            <person name="Dick G.J."/>
        </authorList>
    </citation>
    <scope>NUCLEOTIDE SEQUENCE [LARGE SCALE GENOMIC DNA]</scope>
    <source>
        <strain evidence="11">DG_78</strain>
    </source>
</reference>
<evidence type="ECO:0000256" key="7">
    <source>
        <dbReference type="ARBA" id="ARBA00022691"/>
    </source>
</evidence>
<sequence length="321" mass="36516">MRIINSFGKDELAKVYIAEFDDGSIVEFVESLQPPIPRQDKWVLIISTSFGCPVRCIICDAGGSYRGKLSVTQMLEQVDFLVSNRYPDQKIPAKKFKIQFARMGEPSFNEHVIEVLRKLPFRYEAPGLLPCISTIAPSGTDDFFDELVTIKKDIYCQGKFQLQFSVHSTDEKIRDTLMPVPKWSLAKIAEYGSQFYQTGDRKIALNFALGQNIPLNPHTMHEIFPPDYFMIKITPVNPTYAAVKHSIKTFISSTAVEMQYEVVEALRTYGFDTLISIGENEENLIGSNCGQYVMRHYQQEEHIPDSYTYVGESKKITSETA</sequence>
<comment type="caution">
    <text evidence="11">The sequence shown here is derived from an EMBL/GenBank/DDBJ whole genome shotgun (WGS) entry which is preliminary data.</text>
</comment>
<dbReference type="GO" id="GO:0046872">
    <property type="term" value="F:metal ion binding"/>
    <property type="evidence" value="ECO:0007669"/>
    <property type="project" value="UniProtKB-KW"/>
</dbReference>
<dbReference type="Gene3D" id="3.20.20.70">
    <property type="entry name" value="Aldolase class I"/>
    <property type="match status" value="1"/>
</dbReference>
<dbReference type="EMBL" id="LJNI01000087">
    <property type="protein sequence ID" value="KPJ72257.1"/>
    <property type="molecule type" value="Genomic_DNA"/>
</dbReference>
<name>A0A0S7YBS1_UNCT6</name>
<keyword evidence="7" id="KW-0949">S-adenosyl-L-methionine</keyword>
<comment type="cofactor">
    <cofactor evidence="1">
        <name>[4Fe-4S] cluster</name>
        <dbReference type="ChEBI" id="CHEBI:49883"/>
    </cofactor>
</comment>
<dbReference type="GO" id="GO:0030488">
    <property type="term" value="P:tRNA methylation"/>
    <property type="evidence" value="ECO:0007669"/>
    <property type="project" value="TreeGrafter"/>
</dbReference>
<dbReference type="PANTHER" id="PTHR30544:SF5">
    <property type="entry name" value="RADICAL SAM CORE DOMAIN-CONTAINING PROTEIN"/>
    <property type="match status" value="1"/>
</dbReference>
<evidence type="ECO:0000256" key="2">
    <source>
        <dbReference type="ARBA" id="ARBA00004496"/>
    </source>
</evidence>
<evidence type="ECO:0000256" key="5">
    <source>
        <dbReference type="ARBA" id="ARBA00022603"/>
    </source>
</evidence>
<dbReference type="SFLD" id="SFLDS00029">
    <property type="entry name" value="Radical_SAM"/>
    <property type="match status" value="1"/>
</dbReference>